<reference evidence="2 3" key="1">
    <citation type="submission" date="2016-10" db="EMBL/GenBank/DDBJ databases">
        <authorList>
            <person name="de Groot N.N."/>
        </authorList>
    </citation>
    <scope>NUCLEOTIDE SEQUENCE [LARGE SCALE GENOMIC DNA]</scope>
    <source>
        <strain evidence="2 3">Vu-144</strain>
    </source>
</reference>
<evidence type="ECO:0000313" key="3">
    <source>
        <dbReference type="Proteomes" id="UP000199041"/>
    </source>
</evidence>
<evidence type="ECO:0000256" key="1">
    <source>
        <dbReference type="SAM" id="MobiDB-lite"/>
    </source>
</evidence>
<dbReference type="EMBL" id="FNQY01000015">
    <property type="protein sequence ID" value="SEA36128.1"/>
    <property type="molecule type" value="Genomic_DNA"/>
</dbReference>
<proteinExistence type="predicted"/>
<dbReference type="Proteomes" id="UP000199041">
    <property type="component" value="Unassembled WGS sequence"/>
</dbReference>
<protein>
    <submittedName>
        <fullName evidence="2">Uncharacterized protein</fullName>
    </submittedName>
</protein>
<organism evidence="2 3">
    <name type="scientific">Arachidicoccus rhizosphaerae</name>
    <dbReference type="NCBI Taxonomy" id="551991"/>
    <lineage>
        <taxon>Bacteria</taxon>
        <taxon>Pseudomonadati</taxon>
        <taxon>Bacteroidota</taxon>
        <taxon>Chitinophagia</taxon>
        <taxon>Chitinophagales</taxon>
        <taxon>Chitinophagaceae</taxon>
        <taxon>Arachidicoccus</taxon>
    </lineage>
</organism>
<dbReference type="AlphaFoldDB" id="A0A1H4AK36"/>
<keyword evidence="3" id="KW-1185">Reference proteome</keyword>
<sequence>MIDNLVIQLENNLRERPMKTMDPNTQRAGDEKQKSPKELYQRATIATALASILEFSRKDQHIKKLISDNKDMDYATLIFHNQFEQLALKINEYSGYHQENFKEDFNFVFGEIIKIVRHMFGIDAMAAKDYISNQRADILSYLPGELQTGKFLHNTTIDDNTNKMHGPFSDFTHWLGQLFSTADQ</sequence>
<gene>
    <name evidence="2" type="ORF">SAMN05192529_11528</name>
</gene>
<feature type="region of interest" description="Disordered" evidence="1">
    <location>
        <begin position="13"/>
        <end position="37"/>
    </location>
</feature>
<dbReference type="OrthoDB" id="668061at2"/>
<name>A0A1H4AK36_9BACT</name>
<accession>A0A1H4AK36</accession>
<evidence type="ECO:0000313" key="2">
    <source>
        <dbReference type="EMBL" id="SEA36128.1"/>
    </source>
</evidence>
<feature type="compositionally biased region" description="Basic and acidic residues" evidence="1">
    <location>
        <begin position="28"/>
        <end position="37"/>
    </location>
</feature>
<dbReference type="RefSeq" id="WP_091399156.1">
    <property type="nucleotide sequence ID" value="NZ_FNQY01000015.1"/>
</dbReference>